<protein>
    <submittedName>
        <fullName evidence="1">Transposase</fullName>
    </submittedName>
</protein>
<evidence type="ECO:0000313" key="2">
    <source>
        <dbReference type="Proteomes" id="UP000324536"/>
    </source>
</evidence>
<dbReference type="EMBL" id="CP043506">
    <property type="protein sequence ID" value="QEO18698.1"/>
    <property type="molecule type" value="Genomic_DNA"/>
</dbReference>
<dbReference type="KEGG" id="acek:FLP30_11130"/>
<proteinExistence type="predicted"/>
<organism evidence="1 2">
    <name type="scientific">Acetobacter vaccinii</name>
    <dbReference type="NCBI Taxonomy" id="2592655"/>
    <lineage>
        <taxon>Bacteria</taxon>
        <taxon>Pseudomonadati</taxon>
        <taxon>Pseudomonadota</taxon>
        <taxon>Alphaproteobacteria</taxon>
        <taxon>Acetobacterales</taxon>
        <taxon>Acetobacteraceae</taxon>
        <taxon>Acetobacter</taxon>
    </lineage>
</organism>
<reference evidence="1 2" key="1">
    <citation type="submission" date="2019-09" db="EMBL/GenBank/DDBJ databases">
        <title>Genome sequencing of strain KACC 21233.</title>
        <authorList>
            <person name="Heo J."/>
            <person name="Kim S.-J."/>
            <person name="Kim J.-S."/>
            <person name="Hong S.-B."/>
            <person name="Kwon S.-W."/>
        </authorList>
    </citation>
    <scope>NUCLEOTIDE SEQUENCE [LARGE SCALE GENOMIC DNA]</scope>
    <source>
        <strain evidence="1 2">KACC 21233</strain>
    </source>
</reference>
<name>A0A5C1YSV5_9PROT</name>
<dbReference type="AlphaFoldDB" id="A0A5C1YSV5"/>
<gene>
    <name evidence="1" type="ORF">FLP30_11130</name>
</gene>
<accession>A0A5C1YSV5</accession>
<evidence type="ECO:0000313" key="1">
    <source>
        <dbReference type="EMBL" id="QEO18698.1"/>
    </source>
</evidence>
<dbReference type="Proteomes" id="UP000324536">
    <property type="component" value="Chromosome"/>
</dbReference>
<dbReference type="OrthoDB" id="7366523at2"/>
<sequence>MKDILPGREGSPWRDPPVRFGSWKNVHRQLRPWCEGALSNGIFRYLAVDHDNAYMAIDSTIV</sequence>
<keyword evidence="2" id="KW-1185">Reference proteome</keyword>